<protein>
    <recommendedName>
        <fullName evidence="4">RxLR effector protein</fullName>
    </recommendedName>
</protein>
<name>K0THJ3_THAOC</name>
<organism evidence="2 3">
    <name type="scientific">Thalassiosira oceanica</name>
    <name type="common">Marine diatom</name>
    <dbReference type="NCBI Taxonomy" id="159749"/>
    <lineage>
        <taxon>Eukaryota</taxon>
        <taxon>Sar</taxon>
        <taxon>Stramenopiles</taxon>
        <taxon>Ochrophyta</taxon>
        <taxon>Bacillariophyta</taxon>
        <taxon>Coscinodiscophyceae</taxon>
        <taxon>Thalassiosirophycidae</taxon>
        <taxon>Thalassiosirales</taxon>
        <taxon>Thalassiosiraceae</taxon>
        <taxon>Thalassiosira</taxon>
    </lineage>
</organism>
<evidence type="ECO:0000313" key="2">
    <source>
        <dbReference type="EMBL" id="EJK69962.1"/>
    </source>
</evidence>
<evidence type="ECO:0008006" key="4">
    <source>
        <dbReference type="Google" id="ProtNLM"/>
    </source>
</evidence>
<comment type="caution">
    <text evidence="2">The sequence shown here is derived from an EMBL/GenBank/DDBJ whole genome shotgun (WGS) entry which is preliminary data.</text>
</comment>
<feature type="chain" id="PRO_5003837991" description="RxLR effector protein" evidence="1">
    <location>
        <begin position="20"/>
        <end position="78"/>
    </location>
</feature>
<evidence type="ECO:0000313" key="3">
    <source>
        <dbReference type="Proteomes" id="UP000266841"/>
    </source>
</evidence>
<accession>K0THJ3</accession>
<dbReference type="Proteomes" id="UP000266841">
    <property type="component" value="Unassembled WGS sequence"/>
</dbReference>
<proteinExistence type="predicted"/>
<sequence length="78" mass="8280">MKIQLAVATAAALLSSVNAAVSPLANFAAETADVESVGERKRGHASKGGVDPEAIIDLYYETGGLSRLPDDEDFDYYF</sequence>
<reference evidence="2 3" key="1">
    <citation type="journal article" date="2012" name="Genome Biol.">
        <title>Genome and low-iron response of an oceanic diatom adapted to chronic iron limitation.</title>
        <authorList>
            <person name="Lommer M."/>
            <person name="Specht M."/>
            <person name="Roy A.S."/>
            <person name="Kraemer L."/>
            <person name="Andreson R."/>
            <person name="Gutowska M.A."/>
            <person name="Wolf J."/>
            <person name="Bergner S.V."/>
            <person name="Schilhabel M.B."/>
            <person name="Klostermeier U.C."/>
            <person name="Beiko R.G."/>
            <person name="Rosenstiel P."/>
            <person name="Hippler M."/>
            <person name="Laroche J."/>
        </authorList>
    </citation>
    <scope>NUCLEOTIDE SEQUENCE [LARGE SCALE GENOMIC DNA]</scope>
    <source>
        <strain evidence="2 3">CCMP1005</strain>
    </source>
</reference>
<evidence type="ECO:0000256" key="1">
    <source>
        <dbReference type="SAM" id="SignalP"/>
    </source>
</evidence>
<dbReference type="AlphaFoldDB" id="K0THJ3"/>
<dbReference type="EMBL" id="AGNL01009309">
    <property type="protein sequence ID" value="EJK69962.1"/>
    <property type="molecule type" value="Genomic_DNA"/>
</dbReference>
<keyword evidence="3" id="KW-1185">Reference proteome</keyword>
<gene>
    <name evidence="2" type="ORF">THAOC_08729</name>
</gene>
<feature type="signal peptide" evidence="1">
    <location>
        <begin position="1"/>
        <end position="19"/>
    </location>
</feature>
<keyword evidence="1" id="KW-0732">Signal</keyword>